<organism evidence="11 12">
    <name type="scientific">Paenibacillus lutimineralis</name>
    <dbReference type="NCBI Taxonomy" id="2707005"/>
    <lineage>
        <taxon>Bacteria</taxon>
        <taxon>Bacillati</taxon>
        <taxon>Bacillota</taxon>
        <taxon>Bacilli</taxon>
        <taxon>Bacillales</taxon>
        <taxon>Paenibacillaceae</taxon>
        <taxon>Paenibacillus</taxon>
    </lineage>
</organism>
<name>A0A3S9UXL5_9BACL</name>
<keyword evidence="6 9" id="KW-0822">Tryptophan biosynthesis</keyword>
<dbReference type="PANTHER" id="PTHR22854:SF2">
    <property type="entry name" value="INDOLE-3-GLYCEROL-PHOSPHATE SYNTHASE"/>
    <property type="match status" value="1"/>
</dbReference>
<evidence type="ECO:0000256" key="2">
    <source>
        <dbReference type="ARBA" id="ARBA00004696"/>
    </source>
</evidence>
<keyword evidence="7 9" id="KW-0057">Aromatic amino acid biosynthesis</keyword>
<gene>
    <name evidence="9 11" type="primary">trpC</name>
    <name evidence="11" type="ORF">EI981_10380</name>
</gene>
<evidence type="ECO:0000259" key="10">
    <source>
        <dbReference type="Pfam" id="PF00218"/>
    </source>
</evidence>
<feature type="domain" description="Indole-3-glycerol phosphate synthase" evidence="10">
    <location>
        <begin position="3"/>
        <end position="258"/>
    </location>
</feature>
<dbReference type="UniPathway" id="UPA00035">
    <property type="reaction ID" value="UER00043"/>
</dbReference>
<dbReference type="InterPro" id="IPR001468">
    <property type="entry name" value="Indole-3-GlycerolPSynthase_CS"/>
</dbReference>
<dbReference type="SUPFAM" id="SSF51366">
    <property type="entry name" value="Ribulose-phoshate binding barrel"/>
    <property type="match status" value="1"/>
</dbReference>
<dbReference type="InterPro" id="IPR013798">
    <property type="entry name" value="Indole-3-glycerol_P_synth_dom"/>
</dbReference>
<evidence type="ECO:0000313" key="11">
    <source>
        <dbReference type="EMBL" id="AZS14827.1"/>
    </source>
</evidence>
<dbReference type="InterPro" id="IPR011060">
    <property type="entry name" value="RibuloseP-bd_barrel"/>
</dbReference>
<dbReference type="GO" id="GO:0004425">
    <property type="term" value="F:indole-3-glycerol-phosphate synthase activity"/>
    <property type="evidence" value="ECO:0007669"/>
    <property type="project" value="UniProtKB-UniRule"/>
</dbReference>
<evidence type="ECO:0000256" key="8">
    <source>
        <dbReference type="ARBA" id="ARBA00023239"/>
    </source>
</evidence>
<dbReference type="NCBIfam" id="NF001373">
    <property type="entry name" value="PRK00278.1-6"/>
    <property type="match status" value="1"/>
</dbReference>
<dbReference type="FunFam" id="3.20.20.70:FF:000024">
    <property type="entry name" value="Indole-3-glycerol phosphate synthase"/>
    <property type="match status" value="1"/>
</dbReference>
<dbReference type="InterPro" id="IPR045186">
    <property type="entry name" value="Indole-3-glycerol_P_synth"/>
</dbReference>
<dbReference type="HAMAP" id="MF_00134_B">
    <property type="entry name" value="IGPS_B"/>
    <property type="match status" value="1"/>
</dbReference>
<dbReference type="GO" id="GO:0004640">
    <property type="term" value="F:phosphoribosylanthranilate isomerase activity"/>
    <property type="evidence" value="ECO:0007669"/>
    <property type="project" value="TreeGrafter"/>
</dbReference>
<evidence type="ECO:0000256" key="1">
    <source>
        <dbReference type="ARBA" id="ARBA00001633"/>
    </source>
</evidence>
<dbReference type="OrthoDB" id="9804217at2"/>
<protein>
    <recommendedName>
        <fullName evidence="9">Indole-3-glycerol phosphate synthase</fullName>
        <shortName evidence="9">IGPS</shortName>
        <ecNumber evidence="9">4.1.1.48</ecNumber>
    </recommendedName>
</protein>
<dbReference type="CDD" id="cd00331">
    <property type="entry name" value="IGPS"/>
    <property type="match status" value="1"/>
</dbReference>
<accession>A0A3S9UXL5</accession>
<keyword evidence="5 9" id="KW-0210">Decarboxylase</keyword>
<comment type="catalytic activity">
    <reaction evidence="1 9">
        <text>1-(2-carboxyphenylamino)-1-deoxy-D-ribulose 5-phosphate + H(+) = (1S,2R)-1-C-(indol-3-yl)glycerol 3-phosphate + CO2 + H2O</text>
        <dbReference type="Rhea" id="RHEA:23476"/>
        <dbReference type="ChEBI" id="CHEBI:15377"/>
        <dbReference type="ChEBI" id="CHEBI:15378"/>
        <dbReference type="ChEBI" id="CHEBI:16526"/>
        <dbReference type="ChEBI" id="CHEBI:58613"/>
        <dbReference type="ChEBI" id="CHEBI:58866"/>
        <dbReference type="EC" id="4.1.1.48"/>
    </reaction>
</comment>
<evidence type="ECO:0000256" key="5">
    <source>
        <dbReference type="ARBA" id="ARBA00022793"/>
    </source>
</evidence>
<keyword evidence="12" id="KW-1185">Reference proteome</keyword>
<reference evidence="12" key="1">
    <citation type="submission" date="2018-12" db="EMBL/GenBank/DDBJ databases">
        <title>Complete genome sequence of Paenibacillus sp. MBLB1234.</title>
        <authorList>
            <person name="Nam Y.-D."/>
            <person name="Kang J."/>
            <person name="Chung W.-H."/>
            <person name="Park Y.S."/>
        </authorList>
    </citation>
    <scope>NUCLEOTIDE SEQUENCE [LARGE SCALE GENOMIC DNA]</scope>
    <source>
        <strain evidence="12">MBLB1234</strain>
    </source>
</reference>
<dbReference type="Gene3D" id="3.20.20.70">
    <property type="entry name" value="Aldolase class I"/>
    <property type="match status" value="1"/>
</dbReference>
<evidence type="ECO:0000256" key="9">
    <source>
        <dbReference type="HAMAP-Rule" id="MF_00134"/>
    </source>
</evidence>
<dbReference type="EC" id="4.1.1.48" evidence="9"/>
<dbReference type="Pfam" id="PF00218">
    <property type="entry name" value="IGPS"/>
    <property type="match status" value="1"/>
</dbReference>
<sequence>MYLDKIVETKRQEVQKLTDRLTRMEAERQISLLPPTRGFHQALSVRNKREIGLIAEVKKASPSKGLIRPDFNPVEIARSYESAAADCISVLTDEIYFQGSGSYLQQIRDQVKLPLLRKDFIIDEMQIYEARLLGADAILLIAAILDDEQLRRFMQTAAALDLDVLLEVHDRNEMERALSLGNALLIGINNRNLHTFETRLEVTAELSSMVPAEVTLISESGIRTPEDVKYLAQTGAKGLLIGETFMRQSHVDQAVNELMSVLEQDEVGAVLRKERS</sequence>
<evidence type="ECO:0000256" key="3">
    <source>
        <dbReference type="ARBA" id="ARBA00008737"/>
    </source>
</evidence>
<keyword evidence="8 9" id="KW-0456">Lyase</keyword>
<dbReference type="AlphaFoldDB" id="A0A3S9UXL5"/>
<comment type="similarity">
    <text evidence="3 9">Belongs to the TrpC family.</text>
</comment>
<dbReference type="InterPro" id="IPR013785">
    <property type="entry name" value="Aldolase_TIM"/>
</dbReference>
<evidence type="ECO:0000256" key="7">
    <source>
        <dbReference type="ARBA" id="ARBA00023141"/>
    </source>
</evidence>
<dbReference type="PANTHER" id="PTHR22854">
    <property type="entry name" value="TRYPTOPHAN BIOSYNTHESIS PROTEIN"/>
    <property type="match status" value="1"/>
</dbReference>
<dbReference type="EMBL" id="CP034346">
    <property type="protein sequence ID" value="AZS14827.1"/>
    <property type="molecule type" value="Genomic_DNA"/>
</dbReference>
<comment type="pathway">
    <text evidence="2 9">Amino-acid biosynthesis; L-tryptophan biosynthesis; L-tryptophan from chorismate: step 4/5.</text>
</comment>
<keyword evidence="4 9" id="KW-0028">Amino-acid biosynthesis</keyword>
<dbReference type="NCBIfam" id="NF001377">
    <property type="entry name" value="PRK00278.2-4"/>
    <property type="match status" value="1"/>
</dbReference>
<evidence type="ECO:0000256" key="6">
    <source>
        <dbReference type="ARBA" id="ARBA00022822"/>
    </source>
</evidence>
<dbReference type="PROSITE" id="PS00614">
    <property type="entry name" value="IGPS"/>
    <property type="match status" value="1"/>
</dbReference>
<proteinExistence type="inferred from homology"/>
<evidence type="ECO:0000256" key="4">
    <source>
        <dbReference type="ARBA" id="ARBA00022605"/>
    </source>
</evidence>
<evidence type="ECO:0000313" key="12">
    <source>
        <dbReference type="Proteomes" id="UP000270678"/>
    </source>
</evidence>
<dbReference type="GO" id="GO:0000162">
    <property type="term" value="P:L-tryptophan biosynthetic process"/>
    <property type="evidence" value="ECO:0007669"/>
    <property type="project" value="UniProtKB-UniRule"/>
</dbReference>
<dbReference type="RefSeq" id="WP_126997842.1">
    <property type="nucleotide sequence ID" value="NZ_CP034346.1"/>
</dbReference>
<dbReference type="Proteomes" id="UP000270678">
    <property type="component" value="Chromosome"/>
</dbReference>
<dbReference type="KEGG" id="plut:EI981_10380"/>